<dbReference type="InterPro" id="IPR055060">
    <property type="entry name" value="ACOX_C_alpha1"/>
</dbReference>
<accession>A0AAD7Z1X3</accession>
<keyword evidence="12" id="KW-0576">Peroxisome</keyword>
<feature type="active site" description="Proton acceptor" evidence="14">
    <location>
        <position position="433"/>
    </location>
</feature>
<dbReference type="GO" id="GO:0055088">
    <property type="term" value="P:lipid homeostasis"/>
    <property type="evidence" value="ECO:0007669"/>
    <property type="project" value="TreeGrafter"/>
</dbReference>
<dbReference type="GO" id="GO:0005524">
    <property type="term" value="F:ATP binding"/>
    <property type="evidence" value="ECO:0007669"/>
    <property type="project" value="UniProtKB-KW"/>
</dbReference>
<dbReference type="InterPro" id="IPR037069">
    <property type="entry name" value="AcylCoA_DH/ox_N_sf"/>
</dbReference>
<dbReference type="Proteomes" id="UP001231518">
    <property type="component" value="Chromosome 2"/>
</dbReference>
<dbReference type="PANTHER" id="PTHR10909">
    <property type="entry name" value="ELECTRON TRANSPORT OXIDOREDUCTASE"/>
    <property type="match status" value="1"/>
</dbReference>
<comment type="similarity">
    <text evidence="4 13">Belongs to the acyl-CoA oxidase family.</text>
</comment>
<dbReference type="GO" id="GO:0033540">
    <property type="term" value="P:fatty acid beta-oxidation using acyl-CoA oxidase"/>
    <property type="evidence" value="ECO:0007669"/>
    <property type="project" value="TreeGrafter"/>
</dbReference>
<dbReference type="Gene3D" id="2.40.110.10">
    <property type="entry name" value="Butyryl-CoA Dehydrogenase, subunit A, domain 2"/>
    <property type="match status" value="1"/>
</dbReference>
<dbReference type="FunFam" id="2.40.110.10:FF:000003">
    <property type="entry name" value="Acyl-coenzyme A oxidase"/>
    <property type="match status" value="1"/>
</dbReference>
<dbReference type="InterPro" id="IPR036250">
    <property type="entry name" value="AcylCo_DH-like_C"/>
</dbReference>
<dbReference type="FunFam" id="1.20.140.10:FF:000013">
    <property type="entry name" value="Acyl-coenzyme A oxidase"/>
    <property type="match status" value="1"/>
</dbReference>
<gene>
    <name evidence="19" type="ORF">PYW07_006935</name>
</gene>
<evidence type="ECO:0000256" key="11">
    <source>
        <dbReference type="ARBA" id="ARBA00023098"/>
    </source>
</evidence>
<evidence type="ECO:0000256" key="1">
    <source>
        <dbReference type="ARBA" id="ARBA00001974"/>
    </source>
</evidence>
<proteinExistence type="inferred from homology"/>
<evidence type="ECO:0000256" key="8">
    <source>
        <dbReference type="ARBA" id="ARBA00022832"/>
    </source>
</evidence>
<feature type="domain" description="Acyl-CoA oxidase C-alpha1" evidence="18">
    <location>
        <begin position="287"/>
        <end position="448"/>
    </location>
</feature>
<feature type="domain" description="Acyl-coenzyme A oxidase N-terminal" evidence="17">
    <location>
        <begin position="19"/>
        <end position="145"/>
    </location>
</feature>
<dbReference type="InterPro" id="IPR029320">
    <property type="entry name" value="Acyl-CoA_ox_N"/>
</dbReference>
<keyword evidence="8" id="KW-0276">Fatty acid metabolism</keyword>
<evidence type="ECO:0000256" key="5">
    <source>
        <dbReference type="ARBA" id="ARBA00022630"/>
    </source>
</evidence>
<dbReference type="Pfam" id="PF14749">
    <property type="entry name" value="Acyl-CoA_ox_N"/>
    <property type="match status" value="1"/>
</dbReference>
<evidence type="ECO:0000256" key="12">
    <source>
        <dbReference type="ARBA" id="ARBA00023140"/>
    </source>
</evidence>
<evidence type="ECO:0000256" key="14">
    <source>
        <dbReference type="PIRSR" id="PIRSR000168-1"/>
    </source>
</evidence>
<dbReference type="InterPro" id="IPR002655">
    <property type="entry name" value="Acyl-CoA_oxidase_C"/>
</dbReference>
<dbReference type="Gene3D" id="1.20.140.10">
    <property type="entry name" value="Butyryl-CoA Dehydrogenase, subunit A, domain 3"/>
    <property type="match status" value="2"/>
</dbReference>
<keyword evidence="7 13" id="KW-0274">FAD</keyword>
<protein>
    <recommendedName>
        <fullName evidence="13">Acyl-coenzyme A oxidase</fullName>
    </recommendedName>
</protein>
<keyword evidence="6" id="KW-0547">Nucleotide-binding</keyword>
<dbReference type="InterPro" id="IPR012258">
    <property type="entry name" value="Acyl-CoA_oxidase"/>
</dbReference>
<evidence type="ECO:0000259" key="18">
    <source>
        <dbReference type="Pfam" id="PF22924"/>
    </source>
</evidence>
<keyword evidence="9" id="KW-0067">ATP-binding</keyword>
<evidence type="ECO:0000313" key="20">
    <source>
        <dbReference type="Proteomes" id="UP001231518"/>
    </source>
</evidence>
<keyword evidence="5 13" id="KW-0285">Flavoprotein</keyword>
<reference evidence="19" key="1">
    <citation type="submission" date="2023-03" db="EMBL/GenBank/DDBJ databases">
        <title>Chromosome-level genomes of two armyworms, Mythimna separata and Mythimna loreyi, provide insights into the biosynthesis and reception of sex pheromones.</title>
        <authorList>
            <person name="Zhao H."/>
        </authorList>
    </citation>
    <scope>NUCLEOTIDE SEQUENCE</scope>
    <source>
        <strain evidence="19">BeijingLab</strain>
        <tissue evidence="19">Pupa</tissue>
    </source>
</reference>
<dbReference type="Pfam" id="PF22924">
    <property type="entry name" value="ACOX_C_alpha1"/>
    <property type="match status" value="1"/>
</dbReference>
<dbReference type="GO" id="GO:0071949">
    <property type="term" value="F:FAD binding"/>
    <property type="evidence" value="ECO:0007669"/>
    <property type="project" value="InterPro"/>
</dbReference>
<dbReference type="GO" id="GO:0005777">
    <property type="term" value="C:peroxisome"/>
    <property type="evidence" value="ECO:0007669"/>
    <property type="project" value="UniProtKB-SubCell"/>
</dbReference>
<dbReference type="Pfam" id="PF01756">
    <property type="entry name" value="ACOX"/>
    <property type="match status" value="1"/>
</dbReference>
<feature type="binding site" evidence="15">
    <location>
        <position position="151"/>
    </location>
    <ligand>
        <name>FAD</name>
        <dbReference type="ChEBI" id="CHEBI:57692"/>
    </ligand>
</feature>
<dbReference type="FunFam" id="1.20.140.10:FF:000005">
    <property type="entry name" value="Acyl-coenzyme A oxidase"/>
    <property type="match status" value="1"/>
</dbReference>
<dbReference type="PANTHER" id="PTHR10909:SF250">
    <property type="entry name" value="PEROXISOMAL ACYL-COENZYME A OXIDASE 1"/>
    <property type="match status" value="1"/>
</dbReference>
<dbReference type="AlphaFoldDB" id="A0AAD7Z1X3"/>
<keyword evidence="10" id="KW-0560">Oxidoreductase</keyword>
<evidence type="ECO:0000259" key="16">
    <source>
        <dbReference type="Pfam" id="PF01756"/>
    </source>
</evidence>
<evidence type="ECO:0000256" key="6">
    <source>
        <dbReference type="ARBA" id="ARBA00022741"/>
    </source>
</evidence>
<dbReference type="Gene3D" id="1.10.540.10">
    <property type="entry name" value="Acyl-CoA dehydrogenase/oxidase, N-terminal domain"/>
    <property type="match status" value="1"/>
</dbReference>
<dbReference type="EMBL" id="JARGEI010000002">
    <property type="protein sequence ID" value="KAJ8735315.1"/>
    <property type="molecule type" value="Genomic_DNA"/>
</dbReference>
<comment type="caution">
    <text evidence="19">The sequence shown here is derived from an EMBL/GenBank/DDBJ whole genome shotgun (WGS) entry which is preliminary data.</text>
</comment>
<dbReference type="GO" id="GO:0003997">
    <property type="term" value="F:acyl-CoA oxidase activity"/>
    <property type="evidence" value="ECO:0007669"/>
    <property type="project" value="InterPro"/>
</dbReference>
<dbReference type="GO" id="GO:0005504">
    <property type="term" value="F:fatty acid binding"/>
    <property type="evidence" value="ECO:0007669"/>
    <property type="project" value="TreeGrafter"/>
</dbReference>
<comment type="subcellular location">
    <subcellularLocation>
        <location evidence="2">Peroxisome</location>
    </subcellularLocation>
</comment>
<dbReference type="PIRSF" id="PIRSF000168">
    <property type="entry name" value="Acyl-CoA_oxidase"/>
    <property type="match status" value="1"/>
</dbReference>
<name>A0AAD7Z1X3_MYTSE</name>
<sequence length="666" mass="74575">MSAKVNQDLLEERKKCDFNVEELTNYLDGSVQATTNRRKLETKVLSTKGLLDDVPEEYLSHKEKYENAVRKAVVLYRALKDAEDPNLTEQEKANVIYRSLINSAVFKDNSPFALHFVMFIPAILGQADEEQKKYWVKRASKMEIIGTYAQTELGHGTFIRGLETTATYDPKTEEFVLHSPTLTAYKWWPGGLAHTANYCVVMAQLYTQGKSCGIQPFLIQLRDEETHMPLPGIKLGEIGAKLGFNTVNNGFLGFENHRIKRDRMLMKNAQVLKDGTFKKSLNSKLTYGTMVYVRVVIVNAMANQLARAVTIAVRYSAVRRQSELKPDAGEPQILDYVTQQHKLFIAIASCHAFSLTAQWLTRMYHKVSSELEKGNMDELPELHASACCLKAVTSWDASAMVERCRTSCGGHGYMLSSNLPQIYGLVTAAVTYEGENTVLMLQTARSLVKAWEQASTGQTLSPTMSYLSEKIGSKQKWDNSVDGIIKGFRRVALGKVGAAVASIKKYMKRGLAPEDAWNMTSVQLVAASEAHCRAFILSTYKSEAERTTSSLSGPLKKVLSQLVELYTIYWALEKLGDLLLYTSISEADVRQLQDTYEELLGKIRPNAVGLVDAFDFCDQILNSTLGASDGRVYERLMEEALKSPLNAEPVNQSFHKYLKPFMQGKL</sequence>
<evidence type="ECO:0000256" key="10">
    <source>
        <dbReference type="ARBA" id="ARBA00023002"/>
    </source>
</evidence>
<evidence type="ECO:0000313" key="19">
    <source>
        <dbReference type="EMBL" id="KAJ8735315.1"/>
    </source>
</evidence>
<evidence type="ECO:0000256" key="9">
    <source>
        <dbReference type="ARBA" id="ARBA00022840"/>
    </source>
</evidence>
<evidence type="ECO:0000256" key="15">
    <source>
        <dbReference type="PIRSR" id="PIRSR000168-2"/>
    </source>
</evidence>
<evidence type="ECO:0000259" key="17">
    <source>
        <dbReference type="Pfam" id="PF14749"/>
    </source>
</evidence>
<evidence type="ECO:0000256" key="3">
    <source>
        <dbReference type="ARBA" id="ARBA00004846"/>
    </source>
</evidence>
<dbReference type="SUPFAM" id="SSF47203">
    <property type="entry name" value="Acyl-CoA dehydrogenase C-terminal domain-like"/>
    <property type="match status" value="2"/>
</dbReference>
<dbReference type="InterPro" id="IPR046373">
    <property type="entry name" value="Acyl-CoA_Oxase/DH_mid-dom_sf"/>
</dbReference>
<keyword evidence="20" id="KW-1185">Reference proteome</keyword>
<evidence type="ECO:0000256" key="4">
    <source>
        <dbReference type="ARBA" id="ARBA00006288"/>
    </source>
</evidence>
<evidence type="ECO:0000256" key="7">
    <source>
        <dbReference type="ARBA" id="ARBA00022827"/>
    </source>
</evidence>
<keyword evidence="11" id="KW-0443">Lipid metabolism</keyword>
<evidence type="ECO:0000256" key="2">
    <source>
        <dbReference type="ARBA" id="ARBA00004275"/>
    </source>
</evidence>
<dbReference type="InterPro" id="IPR009100">
    <property type="entry name" value="AcylCoA_DH/oxidase_NM_dom_sf"/>
</dbReference>
<dbReference type="SUPFAM" id="SSF56645">
    <property type="entry name" value="Acyl-CoA dehydrogenase NM domain-like"/>
    <property type="match status" value="1"/>
</dbReference>
<comment type="pathway">
    <text evidence="3">Lipid metabolism; peroxisomal fatty acid beta-oxidation.</text>
</comment>
<comment type="cofactor">
    <cofactor evidence="1">
        <name>FAD</name>
        <dbReference type="ChEBI" id="CHEBI:57692"/>
    </cofactor>
</comment>
<feature type="binding site" evidence="15">
    <location>
        <position position="190"/>
    </location>
    <ligand>
        <name>FAD</name>
        <dbReference type="ChEBI" id="CHEBI:57692"/>
    </ligand>
</feature>
<evidence type="ECO:0000256" key="13">
    <source>
        <dbReference type="PIRNR" id="PIRNR000168"/>
    </source>
</evidence>
<organism evidence="19 20">
    <name type="scientific">Mythimna separata</name>
    <name type="common">Oriental armyworm</name>
    <name type="synonym">Pseudaletia separata</name>
    <dbReference type="NCBI Taxonomy" id="271217"/>
    <lineage>
        <taxon>Eukaryota</taxon>
        <taxon>Metazoa</taxon>
        <taxon>Ecdysozoa</taxon>
        <taxon>Arthropoda</taxon>
        <taxon>Hexapoda</taxon>
        <taxon>Insecta</taxon>
        <taxon>Pterygota</taxon>
        <taxon>Neoptera</taxon>
        <taxon>Endopterygota</taxon>
        <taxon>Lepidoptera</taxon>
        <taxon>Glossata</taxon>
        <taxon>Ditrysia</taxon>
        <taxon>Noctuoidea</taxon>
        <taxon>Noctuidae</taxon>
        <taxon>Noctuinae</taxon>
        <taxon>Hadenini</taxon>
        <taxon>Mythimna</taxon>
    </lineage>
</organism>
<dbReference type="FunFam" id="1.10.540.10:FF:000006">
    <property type="entry name" value="Acyl-coenzyme A oxidase"/>
    <property type="match status" value="1"/>
</dbReference>
<feature type="domain" description="Acyl-CoA oxidase C-terminal" evidence="16">
    <location>
        <begin position="482"/>
        <end position="663"/>
    </location>
</feature>